<accession>A0A382VPT5</accession>
<gene>
    <name evidence="1" type="ORF">METZ01_LOCUS401413</name>
</gene>
<sequence length="125" mass="14390">MEIIKEELMNESPEGRAQMHAKGLSKDALRLATYLKKGDVDKARYFMKDIINSLKEVEKFTRKNDAAYVALKKGPLKFAEGKLNEGKMVQWEIRDRDKKKVSKILDKLRLKMGKNYDFGASRHGA</sequence>
<name>A0A382VPT5_9ZZZZ</name>
<evidence type="ECO:0000313" key="1">
    <source>
        <dbReference type="EMBL" id="SVD48559.1"/>
    </source>
</evidence>
<proteinExistence type="predicted"/>
<protein>
    <submittedName>
        <fullName evidence="1">Uncharacterized protein</fullName>
    </submittedName>
</protein>
<dbReference type="AlphaFoldDB" id="A0A382VPT5"/>
<dbReference type="EMBL" id="UINC01153700">
    <property type="protein sequence ID" value="SVD48559.1"/>
    <property type="molecule type" value="Genomic_DNA"/>
</dbReference>
<reference evidence="1" key="1">
    <citation type="submission" date="2018-05" db="EMBL/GenBank/DDBJ databases">
        <authorList>
            <person name="Lanie J.A."/>
            <person name="Ng W.-L."/>
            <person name="Kazmierczak K.M."/>
            <person name="Andrzejewski T.M."/>
            <person name="Davidsen T.M."/>
            <person name="Wayne K.J."/>
            <person name="Tettelin H."/>
            <person name="Glass J.I."/>
            <person name="Rusch D."/>
            <person name="Podicherti R."/>
            <person name="Tsui H.-C.T."/>
            <person name="Winkler M.E."/>
        </authorList>
    </citation>
    <scope>NUCLEOTIDE SEQUENCE</scope>
</reference>
<feature type="non-terminal residue" evidence="1">
    <location>
        <position position="125"/>
    </location>
</feature>
<organism evidence="1">
    <name type="scientific">marine metagenome</name>
    <dbReference type="NCBI Taxonomy" id="408172"/>
    <lineage>
        <taxon>unclassified sequences</taxon>
        <taxon>metagenomes</taxon>
        <taxon>ecological metagenomes</taxon>
    </lineage>
</organism>